<dbReference type="EMBL" id="WEKT01000002">
    <property type="protein sequence ID" value="MZI92004.1"/>
    <property type="molecule type" value="Genomic_DNA"/>
</dbReference>
<keyword evidence="1" id="KW-0812">Transmembrane</keyword>
<feature type="transmembrane region" description="Helical" evidence="1">
    <location>
        <begin position="99"/>
        <end position="123"/>
    </location>
</feature>
<dbReference type="AlphaFoldDB" id="A0A7X4RTF2"/>
<proteinExistence type="predicted"/>
<dbReference type="RefSeq" id="WP_161153314.1">
    <property type="nucleotide sequence ID" value="NZ_WEKT01000002.1"/>
</dbReference>
<dbReference type="Gene3D" id="2.40.50.140">
    <property type="entry name" value="Nucleic acid-binding proteins"/>
    <property type="match status" value="1"/>
</dbReference>
<name>A0A7X4RTF2_9VIBR</name>
<comment type="caution">
    <text evidence="2">The sequence shown here is derived from an EMBL/GenBank/DDBJ whole genome shotgun (WGS) entry which is preliminary data.</text>
</comment>
<accession>A0A7X4RTF2</accession>
<feature type="transmembrane region" description="Helical" evidence="1">
    <location>
        <begin position="67"/>
        <end position="87"/>
    </location>
</feature>
<evidence type="ECO:0000313" key="3">
    <source>
        <dbReference type="Proteomes" id="UP000462621"/>
    </source>
</evidence>
<evidence type="ECO:0000256" key="1">
    <source>
        <dbReference type="SAM" id="Phobius"/>
    </source>
</evidence>
<evidence type="ECO:0000313" key="2">
    <source>
        <dbReference type="EMBL" id="MZI92004.1"/>
    </source>
</evidence>
<feature type="transmembrane region" description="Helical" evidence="1">
    <location>
        <begin position="6"/>
        <end position="31"/>
    </location>
</feature>
<gene>
    <name evidence="2" type="ORF">F9817_02140</name>
</gene>
<keyword evidence="1" id="KW-0472">Membrane</keyword>
<sequence>MEIQDFVSLLLGFPTSIFFIPLTVLFVIMLVDMVCNVFETFTADLDLFDLDDIPGSGILLPPVLSKVPLAVALFVSFFFATILSFYYQEWTARFSDLTVWFVVDIISIPVTAYLALFISAWVLKPLTPLFSKHNFAEVNYIGLKARVHSSTINQDIGEIMVKHRGNEFLLDAIIDQNTPVYYGDEVIIVSKDKASNRYIVAVSS</sequence>
<protein>
    <submittedName>
        <fullName evidence="2">DUF1449 domain-containing protein</fullName>
    </submittedName>
</protein>
<organism evidence="2 3">
    <name type="scientific">Vibrio eleionomae</name>
    <dbReference type="NCBI Taxonomy" id="2653505"/>
    <lineage>
        <taxon>Bacteria</taxon>
        <taxon>Pseudomonadati</taxon>
        <taxon>Pseudomonadota</taxon>
        <taxon>Gammaproteobacteria</taxon>
        <taxon>Vibrionales</taxon>
        <taxon>Vibrionaceae</taxon>
        <taxon>Vibrio</taxon>
    </lineage>
</organism>
<dbReference type="InterPro" id="IPR012340">
    <property type="entry name" value="NA-bd_OB-fold"/>
</dbReference>
<dbReference type="Proteomes" id="UP000462621">
    <property type="component" value="Unassembled WGS sequence"/>
</dbReference>
<keyword evidence="1" id="KW-1133">Transmembrane helix</keyword>
<keyword evidence="3" id="KW-1185">Reference proteome</keyword>
<reference evidence="2 3" key="1">
    <citation type="submission" date="2019-10" db="EMBL/GenBank/DDBJ databases">
        <title>Vibrio sp. nov. isolated from a shrimp pond.</title>
        <authorList>
            <person name="Gomez-Gil B."/>
            <person name="Enciso-Ibarra J."/>
            <person name="Enciso-Ibarra K."/>
            <person name="Bolan-Mejia C."/>
        </authorList>
    </citation>
    <scope>NUCLEOTIDE SEQUENCE [LARGE SCALE GENOMIC DNA]</scope>
    <source>
        <strain evidence="2 3">CAIM 722</strain>
    </source>
</reference>